<dbReference type="EMBL" id="AP012301">
    <property type="protein sequence ID" value="BAL85220.1"/>
    <property type="molecule type" value="Genomic_DNA"/>
</dbReference>
<dbReference type="KEGG" id="sri:SELR_pSRC500460"/>
<evidence type="ECO:0000313" key="2">
    <source>
        <dbReference type="EMBL" id="BAL85220.1"/>
    </source>
</evidence>
<dbReference type="HOGENOM" id="CLU_1874004_0_0_9"/>
<accession>I0GWT3</accession>
<name>I0GWT3_SELRL</name>
<proteinExistence type="predicted"/>
<dbReference type="PATRIC" id="fig|927704.6.peg.3563"/>
<feature type="signal peptide" evidence="1">
    <location>
        <begin position="1"/>
        <end position="23"/>
    </location>
</feature>
<organism evidence="2 3">
    <name type="scientific">Selenomonas ruminantium subsp. lactilytica (strain NBRC 103574 / TAM6421)</name>
    <dbReference type="NCBI Taxonomy" id="927704"/>
    <lineage>
        <taxon>Bacteria</taxon>
        <taxon>Bacillati</taxon>
        <taxon>Bacillota</taxon>
        <taxon>Negativicutes</taxon>
        <taxon>Selenomonadales</taxon>
        <taxon>Selenomonadaceae</taxon>
        <taxon>Selenomonas</taxon>
    </lineage>
</organism>
<evidence type="ECO:0000313" key="3">
    <source>
        <dbReference type="Proteomes" id="UP000007887"/>
    </source>
</evidence>
<evidence type="ECO:0000256" key="1">
    <source>
        <dbReference type="SAM" id="SignalP"/>
    </source>
</evidence>
<dbReference type="RefSeq" id="WP_014426238.1">
    <property type="nucleotide sequence ID" value="NC_017074.1"/>
</dbReference>
<keyword evidence="2" id="KW-0614">Plasmid</keyword>
<geneLocation type="plasmid" evidence="2 3">
    <name>pSRC5</name>
</geneLocation>
<dbReference type="Proteomes" id="UP000007887">
    <property type="component" value="Plasmid pSRC5"/>
</dbReference>
<dbReference type="AlphaFoldDB" id="I0GWT3"/>
<gene>
    <name evidence="2" type="ordered locus">SELR_pSRC500460</name>
</gene>
<feature type="chain" id="PRO_5003628342" evidence="1">
    <location>
        <begin position="24"/>
        <end position="136"/>
    </location>
</feature>
<reference evidence="2 3" key="1">
    <citation type="submission" date="2011-10" db="EMBL/GenBank/DDBJ databases">
        <title>Whole genome sequence of Selenomonas ruminantium subsp. lactilytica TAM6421.</title>
        <authorList>
            <person name="Oguchi A."/>
            <person name="Ankai A."/>
            <person name="Kaneko J."/>
            <person name="Yamada-Narita S."/>
            <person name="Fukui S."/>
            <person name="Takahashi M."/>
            <person name="Onodera T."/>
            <person name="Kojima S."/>
            <person name="Fushimi T."/>
            <person name="Abe N."/>
            <person name="Kamio Y."/>
            <person name="Yamazaki S."/>
            <person name="Fujita N."/>
        </authorList>
    </citation>
    <scope>NUCLEOTIDE SEQUENCE [LARGE SCALE GENOMIC DNA]</scope>
    <source>
        <strain evidence="3">NBRC 103574 / TAM6421</strain>
        <plasmid evidence="2 3">pSRC5</plasmid>
    </source>
</reference>
<protein>
    <submittedName>
        <fullName evidence="2">Uncharacterized protein</fullName>
    </submittedName>
</protein>
<keyword evidence="1" id="KW-0732">Signal</keyword>
<sequence length="136" mass="15758">MKKVFVVVTLLFSLFLPLSHCSAADWYWILSDDKKTVYVDRSSGIWDGMDLHVGLKVVKANGEYSLINLIARYESGNEIYLQNSTVFVYDKNGRYILHFSDDNWIEVKPNTAGQVLAFKLFELYQGHFKRDNKIPE</sequence>